<dbReference type="InterPro" id="IPR012910">
    <property type="entry name" value="Plug_dom"/>
</dbReference>
<feature type="chain" id="PRO_5002687903" evidence="12">
    <location>
        <begin position="41"/>
        <end position="648"/>
    </location>
</feature>
<keyword evidence="7 11" id="KW-0798">TonB box</keyword>
<dbReference type="InterPro" id="IPR039426">
    <property type="entry name" value="TonB-dep_rcpt-like"/>
</dbReference>
<evidence type="ECO:0000256" key="12">
    <source>
        <dbReference type="SAM" id="SignalP"/>
    </source>
</evidence>
<keyword evidence="9 10" id="KW-0998">Cell outer membrane</keyword>
<feature type="domain" description="TonB-dependent receptor plug" evidence="14">
    <location>
        <begin position="71"/>
        <end position="177"/>
    </location>
</feature>
<evidence type="ECO:0000256" key="7">
    <source>
        <dbReference type="ARBA" id="ARBA00023077"/>
    </source>
</evidence>
<keyword evidence="8 10" id="KW-0472">Membrane</keyword>
<evidence type="ECO:0000256" key="4">
    <source>
        <dbReference type="ARBA" id="ARBA00022692"/>
    </source>
</evidence>
<proteinExistence type="inferred from homology"/>
<evidence type="ECO:0000256" key="1">
    <source>
        <dbReference type="ARBA" id="ARBA00004571"/>
    </source>
</evidence>
<keyword evidence="4 10" id="KW-0812">Transmembrane</keyword>
<gene>
    <name evidence="15" type="ordered locus">PsycPRwf_1651</name>
</gene>
<feature type="signal peptide" evidence="12">
    <location>
        <begin position="1"/>
        <end position="40"/>
    </location>
</feature>
<evidence type="ECO:0000313" key="15">
    <source>
        <dbReference type="EMBL" id="ABQ94591.1"/>
    </source>
</evidence>
<dbReference type="AlphaFoldDB" id="A5WG00"/>
<evidence type="ECO:0000256" key="11">
    <source>
        <dbReference type="RuleBase" id="RU003357"/>
    </source>
</evidence>
<dbReference type="InterPro" id="IPR036942">
    <property type="entry name" value="Beta-barrel_TonB_sf"/>
</dbReference>
<sequence precursor="true">MKTSYSPLYRSVVTALASSNLTPKALTIVSALAVCMPAMAAQNQGEVDAEQPRINFPAITVTATRTPTAVNNTIAQTRVIDSQELSTYKGQTVLDVLKRQPGFSYYQSGGMGTKSSFYLRGYDSQSILVLIDGIRYNAASTGRAALELFPADQIDHIEILYGASGSSIYGADAVGGVIQIFTKGQNVDQNQFSVTAGAGSNDHYLYGASAQMRNEKGSSLSLAASRNQTKGIDAIKSGGDAYKDDDGFNSNNFSLSMQHKLNDAVTIGANGIYAKSNTEYDSGSTFIDANQDNKNYVFNTFIDIENKGLNTKLQYGESTDKRVNFDKNSPNGSFFDTKDKQANLQLTYPTNMGTLTGGAEWLRQEADTSLYAGSHERKIKSIFTGYLLNTDQFDAQANVRYDDNSQFGSETTYNVGGAYKFSPELRAGASFSTGFRAPSLDTMYDNFSGNPNLKPETSDNYEVFIEKSDDHHKTRLTGYYSDVEDLIDYDGGNNWRMGNIDKARIKGITLVSDWIVNQYIFGMNYDYQDAKNLSGDFKGEQIKFRPKHKGLVYAGYRNSEFDVRAEVQHIGKRYALDGEWYGPTRLGTKMQHANLVNLSANYYVSPNLTINSQINNLFNKEYTSIDTYGTRYNEDGTNFFTSLTYTWK</sequence>
<evidence type="ECO:0000256" key="3">
    <source>
        <dbReference type="ARBA" id="ARBA00022452"/>
    </source>
</evidence>
<dbReference type="Gene3D" id="2.170.130.10">
    <property type="entry name" value="TonB-dependent receptor, plug domain"/>
    <property type="match status" value="1"/>
</dbReference>
<dbReference type="GO" id="GO:0006811">
    <property type="term" value="P:monoatomic ion transport"/>
    <property type="evidence" value="ECO:0007669"/>
    <property type="project" value="UniProtKB-KW"/>
</dbReference>
<dbReference type="Gene3D" id="2.40.170.20">
    <property type="entry name" value="TonB-dependent receptor, beta-barrel domain"/>
    <property type="match status" value="1"/>
</dbReference>
<comment type="similarity">
    <text evidence="10 11">Belongs to the TonB-dependent receptor family.</text>
</comment>
<dbReference type="InterPro" id="IPR037066">
    <property type="entry name" value="Plug_dom_sf"/>
</dbReference>
<evidence type="ECO:0000256" key="10">
    <source>
        <dbReference type="PROSITE-ProRule" id="PRU01360"/>
    </source>
</evidence>
<name>A5WG00_PSYWF</name>
<evidence type="ECO:0000256" key="5">
    <source>
        <dbReference type="ARBA" id="ARBA00022729"/>
    </source>
</evidence>
<evidence type="ECO:0000256" key="9">
    <source>
        <dbReference type="ARBA" id="ARBA00023237"/>
    </source>
</evidence>
<dbReference type="EMBL" id="CP000713">
    <property type="protein sequence ID" value="ABQ94591.1"/>
    <property type="molecule type" value="Genomic_DNA"/>
</dbReference>
<organism evidence="15">
    <name type="scientific">Psychrobacter sp. (strain PRwf-1)</name>
    <dbReference type="NCBI Taxonomy" id="349106"/>
    <lineage>
        <taxon>Bacteria</taxon>
        <taxon>Pseudomonadati</taxon>
        <taxon>Pseudomonadota</taxon>
        <taxon>Gammaproteobacteria</taxon>
        <taxon>Moraxellales</taxon>
        <taxon>Moraxellaceae</taxon>
        <taxon>Psychrobacter</taxon>
    </lineage>
</organism>
<dbReference type="GO" id="GO:0015889">
    <property type="term" value="P:cobalamin transport"/>
    <property type="evidence" value="ECO:0007669"/>
    <property type="project" value="TreeGrafter"/>
</dbReference>
<dbReference type="SUPFAM" id="SSF56935">
    <property type="entry name" value="Porins"/>
    <property type="match status" value="1"/>
</dbReference>
<dbReference type="eggNOG" id="COG4206">
    <property type="taxonomic scope" value="Bacteria"/>
</dbReference>
<evidence type="ECO:0000256" key="8">
    <source>
        <dbReference type="ARBA" id="ARBA00023136"/>
    </source>
</evidence>
<dbReference type="HOGENOM" id="CLU_008287_18_5_6"/>
<dbReference type="PANTHER" id="PTHR30069">
    <property type="entry name" value="TONB-DEPENDENT OUTER MEMBRANE RECEPTOR"/>
    <property type="match status" value="1"/>
</dbReference>
<evidence type="ECO:0000259" key="13">
    <source>
        <dbReference type="Pfam" id="PF00593"/>
    </source>
</evidence>
<keyword evidence="3 10" id="KW-1134">Transmembrane beta strand</keyword>
<dbReference type="STRING" id="349106.PsycPRwf_1651"/>
<evidence type="ECO:0000256" key="6">
    <source>
        <dbReference type="ARBA" id="ARBA00023065"/>
    </source>
</evidence>
<dbReference type="Pfam" id="PF00593">
    <property type="entry name" value="TonB_dep_Rec_b-barrel"/>
    <property type="match status" value="1"/>
</dbReference>
<evidence type="ECO:0000256" key="2">
    <source>
        <dbReference type="ARBA" id="ARBA00022448"/>
    </source>
</evidence>
<dbReference type="KEGG" id="prw:PsycPRwf_1651"/>
<feature type="domain" description="TonB-dependent receptor-like beta-barrel" evidence="13">
    <location>
        <begin position="199"/>
        <end position="617"/>
    </location>
</feature>
<dbReference type="GO" id="GO:0009279">
    <property type="term" value="C:cell outer membrane"/>
    <property type="evidence" value="ECO:0007669"/>
    <property type="project" value="UniProtKB-SubCell"/>
</dbReference>
<comment type="subcellular location">
    <subcellularLocation>
        <location evidence="1 10">Cell outer membrane</location>
        <topology evidence="1 10">Multi-pass membrane protein</topology>
    </subcellularLocation>
</comment>
<reference evidence="15" key="1">
    <citation type="submission" date="2007-05" db="EMBL/GenBank/DDBJ databases">
        <title>Complete sequence of chromosome of Psychrobacter sp. PRwf-1.</title>
        <authorList>
            <consortium name="US DOE Joint Genome Institute"/>
            <person name="Copeland A."/>
            <person name="Lucas S."/>
            <person name="Lapidus A."/>
            <person name="Barry K."/>
            <person name="Detter J.C."/>
            <person name="Glavina del Rio T."/>
            <person name="Hammon N."/>
            <person name="Israni S."/>
            <person name="Dalin E."/>
            <person name="Tice H."/>
            <person name="Pitluck S."/>
            <person name="Chain P."/>
            <person name="Malfatti S."/>
            <person name="Shin M."/>
            <person name="Vergez L."/>
            <person name="Schmutz J."/>
            <person name="Larimer F."/>
            <person name="Land M."/>
            <person name="Hauser L."/>
            <person name="Kyrpides N."/>
            <person name="Kim E."/>
            <person name="Tiedje J."/>
            <person name="Richardson P."/>
        </authorList>
    </citation>
    <scope>NUCLEOTIDE SEQUENCE [LARGE SCALE GENOMIC DNA]</scope>
    <source>
        <strain evidence="15">PRwf-1</strain>
    </source>
</reference>
<protein>
    <submittedName>
        <fullName evidence="15">TonB-dependent receptor</fullName>
    </submittedName>
</protein>
<keyword evidence="15" id="KW-0675">Receptor</keyword>
<dbReference type="Pfam" id="PF07715">
    <property type="entry name" value="Plug"/>
    <property type="match status" value="1"/>
</dbReference>
<keyword evidence="5 12" id="KW-0732">Signal</keyword>
<dbReference type="CDD" id="cd01347">
    <property type="entry name" value="ligand_gated_channel"/>
    <property type="match status" value="1"/>
</dbReference>
<dbReference type="PANTHER" id="PTHR30069:SF53">
    <property type="entry name" value="COLICIN I RECEPTOR-RELATED"/>
    <property type="match status" value="1"/>
</dbReference>
<dbReference type="InterPro" id="IPR000531">
    <property type="entry name" value="Beta-barrel_TonB"/>
</dbReference>
<keyword evidence="6" id="KW-0406">Ion transport</keyword>
<dbReference type="PROSITE" id="PS52016">
    <property type="entry name" value="TONB_DEPENDENT_REC_3"/>
    <property type="match status" value="1"/>
</dbReference>
<keyword evidence="2 10" id="KW-0813">Transport</keyword>
<accession>A5WG00</accession>
<evidence type="ECO:0000259" key="14">
    <source>
        <dbReference type="Pfam" id="PF07715"/>
    </source>
</evidence>